<dbReference type="GO" id="GO:0003887">
    <property type="term" value="F:DNA-directed DNA polymerase activity"/>
    <property type="evidence" value="ECO:0007669"/>
    <property type="project" value="UniProtKB-KW"/>
</dbReference>
<keyword evidence="11" id="KW-0269">Exonuclease</keyword>
<dbReference type="InterPro" id="IPR014144">
    <property type="entry name" value="LigD_PE_domain"/>
</dbReference>
<dbReference type="RefSeq" id="WP_131556610.1">
    <property type="nucleotide sequence ID" value="NZ_SJSN01000002.1"/>
</dbReference>
<evidence type="ECO:0000256" key="14">
    <source>
        <dbReference type="ARBA" id="ARBA00023125"/>
    </source>
</evidence>
<evidence type="ECO:0000259" key="21">
    <source>
        <dbReference type="PROSITE" id="PS50160"/>
    </source>
</evidence>
<evidence type="ECO:0000256" key="13">
    <source>
        <dbReference type="ARBA" id="ARBA00022932"/>
    </source>
</evidence>
<evidence type="ECO:0000256" key="12">
    <source>
        <dbReference type="ARBA" id="ARBA00022840"/>
    </source>
</evidence>
<dbReference type="AlphaFoldDB" id="A0A4R0P5H3"/>
<dbReference type="InterPro" id="IPR012309">
    <property type="entry name" value="DNA_ligase_ATP-dep_C"/>
</dbReference>
<gene>
    <name evidence="22" type="primary">ligD</name>
    <name evidence="22" type="ORF">EZ449_03695</name>
</gene>
<dbReference type="Pfam" id="PF04679">
    <property type="entry name" value="DNA_ligase_A_C"/>
    <property type="match status" value="1"/>
</dbReference>
<dbReference type="InterPro" id="IPR052171">
    <property type="entry name" value="NHEJ_LigD"/>
</dbReference>
<dbReference type="InterPro" id="IPR014145">
    <property type="entry name" value="LigD_pol_dom"/>
</dbReference>
<dbReference type="InterPro" id="IPR012310">
    <property type="entry name" value="DNA_ligase_ATP-dep_cent"/>
</dbReference>
<dbReference type="Pfam" id="PF13298">
    <property type="entry name" value="LigD_N"/>
    <property type="match status" value="1"/>
</dbReference>
<evidence type="ECO:0000256" key="11">
    <source>
        <dbReference type="ARBA" id="ARBA00022839"/>
    </source>
</evidence>
<keyword evidence="15" id="KW-0233">DNA recombination</keyword>
<dbReference type="OrthoDB" id="9802472at2"/>
<evidence type="ECO:0000256" key="19">
    <source>
        <dbReference type="ARBA" id="ARBA00029943"/>
    </source>
</evidence>
<evidence type="ECO:0000256" key="20">
    <source>
        <dbReference type="ARBA" id="ARBA00034003"/>
    </source>
</evidence>
<evidence type="ECO:0000256" key="9">
    <source>
        <dbReference type="ARBA" id="ARBA00022763"/>
    </source>
</evidence>
<dbReference type="GO" id="GO:0004527">
    <property type="term" value="F:exonuclease activity"/>
    <property type="evidence" value="ECO:0007669"/>
    <property type="project" value="UniProtKB-KW"/>
</dbReference>
<keyword evidence="9" id="KW-0227">DNA damage</keyword>
<dbReference type="NCBIfam" id="TIGR02776">
    <property type="entry name" value="NHEJ_ligase_prk"/>
    <property type="match status" value="1"/>
</dbReference>
<keyword evidence="6" id="KW-0540">Nuclease</keyword>
<dbReference type="EMBL" id="SJSN01000002">
    <property type="protein sequence ID" value="TCD12131.1"/>
    <property type="molecule type" value="Genomic_DNA"/>
</dbReference>
<keyword evidence="23" id="KW-1185">Reference proteome</keyword>
<evidence type="ECO:0000256" key="5">
    <source>
        <dbReference type="ARBA" id="ARBA00022695"/>
    </source>
</evidence>
<keyword evidence="14" id="KW-0238">DNA-binding</keyword>
<evidence type="ECO:0000256" key="2">
    <source>
        <dbReference type="ARBA" id="ARBA00012727"/>
    </source>
</evidence>
<sequence length="899" mass="102547">MSLEKYVAKRDFSKTAEPKAGKSKNDNKLLFVIQKHDASRLHYDFRLEMDGVLKSWAVPKGPSTDPKTKRLAMMVEDHPFDYRDFEGIIPKGEYGGGTVIVWDEGTYEPIEKIKGKKAQEKHLLNQLNDGSLKIILHGEKLKGEFALVKTHGMGENGWLLIKHKDDFSSMKDITKLDKSVRSQKTIEQMEKTSEKVWIEGKEQDIKAPKKKLEKKSKNELVQVGGETEINTKILLKNAPKSPIPKGIKPMLATLVDEPFDDDEWQYEVKWDGYRALAFLDKQKVELLSRNNKSFNEKFYPIYDLLKEWKINAVLDGEILVLNEKGISKFGSLQNWRSEADGELVFYVFDLLWYDGKNLMELPLFQRQAILNEILPTEDDRVRVGKAFKASGIDFFAAAEKMGLEGIIAKKINSTYVPDRRSKEWLKVKVHKRQEVVIAGFTKNDDTSKSFSSLLLGVYEKGKLQYVGKVGTGFSDKLQKSMLEQFKPLIKQESPFDEIPDVNKPSRFRPNPPKAKATWLKPELVCEVAFTEVTDDGVFRHPSFQGMREDKKSKDVVREVEASTDKIVEVKADKEDVHAAAIKPPKGTEPKTLLNPKDETQVRKIKGHDLKFTNLSKIYWPEDKVSKRDMFNYYYQVAEYILPYLKDRPQSLNRFPGGIHGPSFYQKDVKGKAPDWAKTFPYENGEGEKKEYLVGTDEASLLWMASLGCIEMNPWFSRIQSPDNPDYCVIDLDPDKHTFDQVVEAALETKKVLDAIEVPSFCKTSGSTGMHIYIPLNAKYTYDQSQMFAKIVVNLVHQQIPDYTSLERMISARKGKMYLDFLQNRPGATIAGPYSLRPKIGATVSMPLHWDEVKPGLKMKDFNIFNAIERLRAEGDLFKGVLGKGIDLKKAISKAKTIFG</sequence>
<dbReference type="SUPFAM" id="SSF56091">
    <property type="entry name" value="DNA ligase/mRNA capping enzyme, catalytic domain"/>
    <property type="match status" value="1"/>
</dbReference>
<evidence type="ECO:0000256" key="8">
    <source>
        <dbReference type="ARBA" id="ARBA00022741"/>
    </source>
</evidence>
<dbReference type="Gene3D" id="3.90.920.10">
    <property type="entry name" value="DNA primase, PRIM domain"/>
    <property type="match status" value="1"/>
</dbReference>
<evidence type="ECO:0000256" key="18">
    <source>
        <dbReference type="ARBA" id="ARBA00023268"/>
    </source>
</evidence>
<comment type="catalytic activity">
    <reaction evidence="20">
        <text>ATP + (deoxyribonucleotide)n-3'-hydroxyl + 5'-phospho-(deoxyribonucleotide)m = (deoxyribonucleotide)n+m + AMP + diphosphate.</text>
        <dbReference type="EC" id="6.5.1.1"/>
    </reaction>
</comment>
<evidence type="ECO:0000256" key="16">
    <source>
        <dbReference type="ARBA" id="ARBA00023204"/>
    </source>
</evidence>
<evidence type="ECO:0000256" key="10">
    <source>
        <dbReference type="ARBA" id="ARBA00022801"/>
    </source>
</evidence>
<organism evidence="22 23">
    <name type="scientific">Pedobacter frigidisoli</name>
    <dbReference type="NCBI Taxonomy" id="2530455"/>
    <lineage>
        <taxon>Bacteria</taxon>
        <taxon>Pseudomonadati</taxon>
        <taxon>Bacteroidota</taxon>
        <taxon>Sphingobacteriia</taxon>
        <taxon>Sphingobacteriales</taxon>
        <taxon>Sphingobacteriaceae</taxon>
        <taxon>Pedobacter</taxon>
    </lineage>
</organism>
<protein>
    <recommendedName>
        <fullName evidence="2">DNA ligase (ATP)</fullName>
        <ecNumber evidence="2">6.5.1.1</ecNumber>
    </recommendedName>
    <alternativeName>
        <fullName evidence="19">NHEJ DNA polymerase</fullName>
    </alternativeName>
</protein>
<keyword evidence="16" id="KW-0234">DNA repair</keyword>
<dbReference type="GO" id="GO:0003677">
    <property type="term" value="F:DNA binding"/>
    <property type="evidence" value="ECO:0007669"/>
    <property type="project" value="UniProtKB-KW"/>
</dbReference>
<dbReference type="InterPro" id="IPR014146">
    <property type="entry name" value="LigD_ligase_dom"/>
</dbReference>
<dbReference type="PROSITE" id="PS50160">
    <property type="entry name" value="DNA_LIGASE_A3"/>
    <property type="match status" value="1"/>
</dbReference>
<dbReference type="CDD" id="cd07906">
    <property type="entry name" value="Adenylation_DNA_ligase_LigD_LigC"/>
    <property type="match status" value="1"/>
</dbReference>
<dbReference type="Gene3D" id="2.40.50.140">
    <property type="entry name" value="Nucleic acid-binding proteins"/>
    <property type="match status" value="1"/>
</dbReference>
<dbReference type="Pfam" id="PF01068">
    <property type="entry name" value="DNA_ligase_A_M"/>
    <property type="match status" value="1"/>
</dbReference>
<dbReference type="PANTHER" id="PTHR42705">
    <property type="entry name" value="BIFUNCTIONAL NON-HOMOLOGOUS END JOINING PROTEIN LIGD"/>
    <property type="match status" value="1"/>
</dbReference>
<dbReference type="Pfam" id="PF21686">
    <property type="entry name" value="LigD_Prim-Pol"/>
    <property type="match status" value="1"/>
</dbReference>
<dbReference type="GO" id="GO:0006281">
    <property type="term" value="P:DNA repair"/>
    <property type="evidence" value="ECO:0007669"/>
    <property type="project" value="UniProtKB-KW"/>
</dbReference>
<evidence type="ECO:0000256" key="17">
    <source>
        <dbReference type="ARBA" id="ARBA00023211"/>
    </source>
</evidence>
<keyword evidence="8" id="KW-0547">Nucleotide-binding</keyword>
<evidence type="ECO:0000256" key="4">
    <source>
        <dbReference type="ARBA" id="ARBA00022679"/>
    </source>
</evidence>
<evidence type="ECO:0000256" key="3">
    <source>
        <dbReference type="ARBA" id="ARBA00022598"/>
    </source>
</evidence>
<keyword evidence="10" id="KW-0378">Hydrolase</keyword>
<evidence type="ECO:0000256" key="1">
    <source>
        <dbReference type="ARBA" id="ARBA00001936"/>
    </source>
</evidence>
<accession>A0A4R0P5H3</accession>
<keyword evidence="18" id="KW-0511">Multifunctional enzyme</keyword>
<dbReference type="GO" id="GO:0005524">
    <property type="term" value="F:ATP binding"/>
    <property type="evidence" value="ECO:0007669"/>
    <property type="project" value="UniProtKB-KW"/>
</dbReference>
<dbReference type="GO" id="GO:0046872">
    <property type="term" value="F:metal ion binding"/>
    <property type="evidence" value="ECO:0007669"/>
    <property type="project" value="UniProtKB-KW"/>
</dbReference>
<proteinExistence type="predicted"/>
<dbReference type="SUPFAM" id="SSF50249">
    <property type="entry name" value="Nucleic acid-binding proteins"/>
    <property type="match status" value="1"/>
</dbReference>
<dbReference type="NCBIfam" id="TIGR02778">
    <property type="entry name" value="ligD_pol"/>
    <property type="match status" value="1"/>
</dbReference>
<reference evidence="22 23" key="1">
    <citation type="submission" date="2019-02" db="EMBL/GenBank/DDBJ databases">
        <title>Pedobacter sp. RP-3-11 sp. nov., isolated from Arctic soil.</title>
        <authorList>
            <person name="Dahal R.H."/>
        </authorList>
    </citation>
    <scope>NUCLEOTIDE SEQUENCE [LARGE SCALE GENOMIC DNA]</scope>
    <source>
        <strain evidence="22 23">RP-3-11</strain>
    </source>
</reference>
<keyword evidence="7" id="KW-0479">Metal-binding</keyword>
<comment type="cofactor">
    <cofactor evidence="1">
        <name>Mn(2+)</name>
        <dbReference type="ChEBI" id="CHEBI:29035"/>
    </cofactor>
</comment>
<keyword evidence="4" id="KW-0808">Transferase</keyword>
<keyword evidence="3 22" id="KW-0436">Ligase</keyword>
<dbReference type="GO" id="GO:0003910">
    <property type="term" value="F:DNA ligase (ATP) activity"/>
    <property type="evidence" value="ECO:0007669"/>
    <property type="project" value="UniProtKB-EC"/>
</dbReference>
<keyword evidence="13" id="KW-0239">DNA-directed DNA polymerase</keyword>
<comment type="caution">
    <text evidence="22">The sequence shown here is derived from an EMBL/GenBank/DDBJ whole genome shotgun (WGS) entry which is preliminary data.</text>
</comment>
<dbReference type="Gene3D" id="3.30.470.30">
    <property type="entry name" value="DNA ligase/mRNA capping enzyme"/>
    <property type="match status" value="1"/>
</dbReference>
<keyword evidence="17" id="KW-0464">Manganese</keyword>
<dbReference type="InterPro" id="IPR014143">
    <property type="entry name" value="NHEJ_ligase_prk"/>
</dbReference>
<dbReference type="CDD" id="cd07971">
    <property type="entry name" value="OBF_DNA_ligase_LigD"/>
    <property type="match status" value="1"/>
</dbReference>
<dbReference type="PANTHER" id="PTHR42705:SF2">
    <property type="entry name" value="BIFUNCTIONAL NON-HOMOLOGOUS END JOINING PROTEIN LIGD"/>
    <property type="match status" value="1"/>
</dbReference>
<keyword evidence="12" id="KW-0067">ATP-binding</keyword>
<evidence type="ECO:0000256" key="6">
    <source>
        <dbReference type="ARBA" id="ARBA00022722"/>
    </source>
</evidence>
<name>A0A4R0P5H3_9SPHI</name>
<evidence type="ECO:0000256" key="7">
    <source>
        <dbReference type="ARBA" id="ARBA00022723"/>
    </source>
</evidence>
<dbReference type="NCBIfam" id="TIGR02779">
    <property type="entry name" value="NHEJ_ligase_lig"/>
    <property type="match status" value="1"/>
</dbReference>
<dbReference type="Proteomes" id="UP000291485">
    <property type="component" value="Unassembled WGS sequence"/>
</dbReference>
<dbReference type="EC" id="6.5.1.1" evidence="2"/>
<dbReference type="GO" id="GO:0006310">
    <property type="term" value="P:DNA recombination"/>
    <property type="evidence" value="ECO:0007669"/>
    <property type="project" value="UniProtKB-KW"/>
</dbReference>
<evidence type="ECO:0000313" key="22">
    <source>
        <dbReference type="EMBL" id="TCD12131.1"/>
    </source>
</evidence>
<dbReference type="Gene3D" id="3.30.1490.70">
    <property type="match status" value="1"/>
</dbReference>
<feature type="domain" description="ATP-dependent DNA ligase family profile" evidence="21">
    <location>
        <begin position="336"/>
        <end position="470"/>
    </location>
</feature>
<dbReference type="NCBIfam" id="TIGR02777">
    <property type="entry name" value="LigD_PE_dom"/>
    <property type="match status" value="1"/>
</dbReference>
<keyword evidence="5" id="KW-0548">Nucleotidyltransferase</keyword>
<dbReference type="CDD" id="cd04865">
    <property type="entry name" value="LigD_Pol_like_2"/>
    <property type="match status" value="1"/>
</dbReference>
<dbReference type="InterPro" id="IPR012340">
    <property type="entry name" value="NA-bd_OB-fold"/>
</dbReference>
<evidence type="ECO:0000256" key="15">
    <source>
        <dbReference type="ARBA" id="ARBA00023172"/>
    </source>
</evidence>
<evidence type="ECO:0000313" key="23">
    <source>
        <dbReference type="Proteomes" id="UP000291485"/>
    </source>
</evidence>